<dbReference type="InterPro" id="IPR029432">
    <property type="entry name" value="Gp28/Gp37-like_dom"/>
</dbReference>
<reference evidence="2" key="1">
    <citation type="journal article" date="2014" name="Front. Microbiol.">
        <title>High frequency of phylogenetically diverse reductive dehalogenase-homologous genes in deep subseafloor sedimentary metagenomes.</title>
        <authorList>
            <person name="Kawai M."/>
            <person name="Futagami T."/>
            <person name="Toyoda A."/>
            <person name="Takaki Y."/>
            <person name="Nishi S."/>
            <person name="Hori S."/>
            <person name="Arai W."/>
            <person name="Tsubouchi T."/>
            <person name="Morono Y."/>
            <person name="Uchiyama I."/>
            <person name="Ito T."/>
            <person name="Fujiyama A."/>
            <person name="Inagaki F."/>
            <person name="Takami H."/>
        </authorList>
    </citation>
    <scope>NUCLEOTIDE SEQUENCE</scope>
    <source>
        <strain evidence="2">Expedition CK06-06</strain>
    </source>
</reference>
<dbReference type="Pfam" id="PF14594">
    <property type="entry name" value="Sipho_Gp37"/>
    <property type="match status" value="1"/>
</dbReference>
<proteinExistence type="predicted"/>
<comment type="caution">
    <text evidence="2">The sequence shown here is derived from an EMBL/GenBank/DDBJ whole genome shotgun (WGS) entry which is preliminary data.</text>
</comment>
<feature type="domain" description="Gp28/Gp37-like" evidence="1">
    <location>
        <begin position="2"/>
        <end position="125"/>
    </location>
</feature>
<evidence type="ECO:0000259" key="1">
    <source>
        <dbReference type="Pfam" id="PF14594"/>
    </source>
</evidence>
<dbReference type="EMBL" id="BARW01010005">
    <property type="protein sequence ID" value="GAI86482.1"/>
    <property type="molecule type" value="Genomic_DNA"/>
</dbReference>
<dbReference type="AlphaFoldDB" id="X1S0G7"/>
<protein>
    <recommendedName>
        <fullName evidence="1">Gp28/Gp37-like domain-containing protein</fullName>
    </recommendedName>
</protein>
<gene>
    <name evidence="2" type="ORF">S12H4_19892</name>
</gene>
<evidence type="ECO:0000313" key="2">
    <source>
        <dbReference type="EMBL" id="GAI86482.1"/>
    </source>
</evidence>
<feature type="non-terminal residue" evidence="2">
    <location>
        <position position="1"/>
    </location>
</feature>
<accession>X1S0G7</accession>
<organism evidence="2">
    <name type="scientific">marine sediment metagenome</name>
    <dbReference type="NCBI Taxonomy" id="412755"/>
    <lineage>
        <taxon>unclassified sequences</taxon>
        <taxon>metagenomes</taxon>
        <taxon>ecological metagenomes</taxon>
    </lineage>
</organism>
<name>X1S0G7_9ZZZZ</name>
<sequence length="147" mass="16714">INSKNVAYVAGQGEGADRVVQKVAKDGGTYTGMARREYFIDARDLDEVAKLTQRGNERLVEQGEEKVIKIENLSTGPFSYGEDFYLGDIVTSNYPNIIEADVRVIESEIEITPKDLIQNKLTFGKQFPDFITINEYKNKNIYPEIRR</sequence>